<sequence length="698" mass="76498">MSLPTSDEEWASRISQIKGSLPTPIPLTSRPVPELTALARTIDHTQLSLSATPFQIDTLCSEAREFNFATVCVRASYVSRAVKNLEGSPIGVACVVGFHEGTYPTDKKAVEAEEASKNGATELDMVMNYVQLKEGQYTAVFNDVQAVRNAAKDVTLKVILETSQLSRDQVIAASVVSCLAGADYVKTSTGFNGPGARVEDVAIMRAVCDLVSKEVKVKASGGVRTAGDCIKMIQAGADRIGASAGVKIVNEEQTTDSSAPDLLLKIYRFLLQRWSFQYHAHVTVGQAFDAAEPRAAFRFEGFNPFKDETVFVWSIMHDSKKRKISHEANSREHEDSPDTSKPTAVFTPQCGRSHTLSVALPGSIIANAKSHDQKTFLAGSIARALAVFCVDEIVIFEDEPRPQPIGNGQPHEMEYTAFIDPCHFLTHVLSYLETPPHLRRDLFPMHPNLRTAGTLPSLDMPHHIRANEWCEYREAVTIQGENYGVEENASEKTVKKKSKKLSKAQREQGAFSQDGLSKDEITLAKTGLPEPVRLLDLSIPPHTRLTLKFKSQDPADGADPVDPATPREEAGYYWGYSIRRCSSLSSVFTECPFDGGYDLSFGTSERGVPLVDILQNPEEIPQYKHLLLVFGGVAGLEVAAKVDSELVEKGIKPGDVGSLFDYWVNILPGQGSRTIRTEEAVWLGLMGLREVAVTKGRD</sequence>
<proteinExistence type="predicted"/>
<organism evidence="1">
    <name type="scientific">Ophidiomyces ophidiicola</name>
    <dbReference type="NCBI Taxonomy" id="1387563"/>
    <lineage>
        <taxon>Eukaryota</taxon>
        <taxon>Fungi</taxon>
        <taxon>Dikarya</taxon>
        <taxon>Ascomycota</taxon>
        <taxon>Pezizomycotina</taxon>
        <taxon>Eurotiomycetes</taxon>
        <taxon>Eurotiomycetidae</taxon>
        <taxon>Onygenales</taxon>
        <taxon>Onygenaceae</taxon>
        <taxon>Ophidiomyces</taxon>
    </lineage>
</organism>
<gene>
    <name evidence="1" type="ORF">LOY88_002571</name>
</gene>
<comment type="caution">
    <text evidence="1">The sequence shown here is derived from an EMBL/GenBank/DDBJ whole genome shotgun (WGS) entry which is preliminary data.</text>
</comment>
<evidence type="ECO:0000313" key="1">
    <source>
        <dbReference type="EMBL" id="KAI2388588.1"/>
    </source>
</evidence>
<protein>
    <submittedName>
        <fullName evidence="1">Uncharacterized protein</fullName>
    </submittedName>
</protein>
<dbReference type="EMBL" id="JALBCA010000030">
    <property type="protein sequence ID" value="KAI2388588.1"/>
    <property type="molecule type" value="Genomic_DNA"/>
</dbReference>
<name>A0ACB8UZ13_9EURO</name>
<accession>A0ACB8UZ13</accession>
<reference evidence="1" key="1">
    <citation type="journal article" date="2022" name="bioRxiv">
        <title>Population genetic analysis of Ophidiomyces ophidiicola, the causative agent of snake fungal disease, indicates recent introductions to the USA.</title>
        <authorList>
            <person name="Ladner J.T."/>
            <person name="Palmer J.M."/>
            <person name="Ettinger C.L."/>
            <person name="Stajich J.E."/>
            <person name="Farrell T.M."/>
            <person name="Glorioso B.M."/>
            <person name="Lawson B."/>
            <person name="Price S.J."/>
            <person name="Stengle A.G."/>
            <person name="Grear D.A."/>
            <person name="Lorch J.M."/>
        </authorList>
    </citation>
    <scope>NUCLEOTIDE SEQUENCE</scope>
    <source>
        <strain evidence="1">NWHC 24266-5</strain>
    </source>
</reference>